<sequence>MSASWLTAPAALVVAGVVAGAVWVVLCRELVWRKRRMGGGSSISKGAAAARLPPGSFGWPVVGETLEFVSYAYSPRPEAFVDKRRKL</sequence>
<dbReference type="EMBL" id="SPHZ02000005">
    <property type="protein sequence ID" value="KAF0915975.1"/>
    <property type="molecule type" value="Genomic_DNA"/>
</dbReference>
<evidence type="ECO:0000313" key="2">
    <source>
        <dbReference type="EMBL" id="KAF0915975.1"/>
    </source>
</evidence>
<comment type="caution">
    <text evidence="2">The sequence shown here is derived from an EMBL/GenBank/DDBJ whole genome shotgun (WGS) entry which is preliminary data.</text>
</comment>
<keyword evidence="3" id="KW-1185">Reference proteome</keyword>
<protein>
    <submittedName>
        <fullName evidence="2">Uncharacterized protein</fullName>
    </submittedName>
</protein>
<accession>A0A6G1DT16</accession>
<proteinExistence type="predicted"/>
<keyword evidence="1" id="KW-0472">Membrane</keyword>
<dbReference type="OrthoDB" id="1372046at2759"/>
<dbReference type="AlphaFoldDB" id="A0A6G1DT16"/>
<evidence type="ECO:0000313" key="3">
    <source>
        <dbReference type="Proteomes" id="UP000479710"/>
    </source>
</evidence>
<evidence type="ECO:0000256" key="1">
    <source>
        <dbReference type="SAM" id="Phobius"/>
    </source>
</evidence>
<name>A0A6G1DT16_9ORYZ</name>
<dbReference type="Proteomes" id="UP000479710">
    <property type="component" value="Unassembled WGS sequence"/>
</dbReference>
<organism evidence="2 3">
    <name type="scientific">Oryza meyeriana var. granulata</name>
    <dbReference type="NCBI Taxonomy" id="110450"/>
    <lineage>
        <taxon>Eukaryota</taxon>
        <taxon>Viridiplantae</taxon>
        <taxon>Streptophyta</taxon>
        <taxon>Embryophyta</taxon>
        <taxon>Tracheophyta</taxon>
        <taxon>Spermatophyta</taxon>
        <taxon>Magnoliopsida</taxon>
        <taxon>Liliopsida</taxon>
        <taxon>Poales</taxon>
        <taxon>Poaceae</taxon>
        <taxon>BOP clade</taxon>
        <taxon>Oryzoideae</taxon>
        <taxon>Oryzeae</taxon>
        <taxon>Oryzinae</taxon>
        <taxon>Oryza</taxon>
        <taxon>Oryza meyeriana</taxon>
    </lineage>
</organism>
<keyword evidence="1" id="KW-1133">Transmembrane helix</keyword>
<keyword evidence="1" id="KW-0812">Transmembrane</keyword>
<gene>
    <name evidence="2" type="ORF">E2562_000609</name>
</gene>
<reference evidence="2 3" key="1">
    <citation type="submission" date="2019-11" db="EMBL/GenBank/DDBJ databases">
        <title>Whole genome sequence of Oryza granulata.</title>
        <authorList>
            <person name="Li W."/>
        </authorList>
    </citation>
    <scope>NUCLEOTIDE SEQUENCE [LARGE SCALE GENOMIC DNA]</scope>
    <source>
        <strain evidence="3">cv. Menghai</strain>
        <tissue evidence="2">Leaf</tissue>
    </source>
</reference>
<feature type="transmembrane region" description="Helical" evidence="1">
    <location>
        <begin position="6"/>
        <end position="27"/>
    </location>
</feature>